<dbReference type="EMBL" id="JACRTG010000016">
    <property type="protein sequence ID" value="MBC8587630.1"/>
    <property type="molecule type" value="Genomic_DNA"/>
</dbReference>
<dbReference type="InterPro" id="IPR049811">
    <property type="entry name" value="MJ1673-like_dom"/>
</dbReference>
<gene>
    <name evidence="1" type="ORF">H8707_05175</name>
</gene>
<keyword evidence="2" id="KW-1185">Reference proteome</keyword>
<dbReference type="AlphaFoldDB" id="A0A926ESC1"/>
<organism evidence="1 2">
    <name type="scientific">Paratissierella segnis</name>
    <dbReference type="NCBI Taxonomy" id="2763679"/>
    <lineage>
        <taxon>Bacteria</taxon>
        <taxon>Bacillati</taxon>
        <taxon>Bacillota</taxon>
        <taxon>Tissierellia</taxon>
        <taxon>Tissierellales</taxon>
        <taxon>Tissierellaceae</taxon>
        <taxon>Paratissierella</taxon>
    </lineage>
</organism>
<reference evidence="1" key="1">
    <citation type="submission" date="2020-08" db="EMBL/GenBank/DDBJ databases">
        <title>Genome public.</title>
        <authorList>
            <person name="Liu C."/>
            <person name="Sun Q."/>
        </authorList>
    </citation>
    <scope>NUCLEOTIDE SEQUENCE</scope>
    <source>
        <strain evidence="1">BX21</strain>
    </source>
</reference>
<evidence type="ECO:0000313" key="2">
    <source>
        <dbReference type="Proteomes" id="UP000601171"/>
    </source>
</evidence>
<name>A0A926ESC1_9FIRM</name>
<dbReference type="NCBIfam" id="NF040559">
    <property type="entry name" value="CAS_Csx20"/>
    <property type="match status" value="1"/>
</dbReference>
<dbReference type="Proteomes" id="UP000601171">
    <property type="component" value="Unassembled WGS sequence"/>
</dbReference>
<sequence>MPLELQKIWSSILSDLIDISSFINEVMEWIINVADKDDYILVQGDHGATYRVINLCKEIGLITIYSITRKGAKEIKDRDSNSNIYHTQGIPCDIYGVLAIN</sequence>
<proteinExistence type="predicted"/>
<protein>
    <submittedName>
        <fullName evidence="1">Uncharacterized protein</fullName>
    </submittedName>
</protein>
<evidence type="ECO:0000313" key="1">
    <source>
        <dbReference type="EMBL" id="MBC8587630.1"/>
    </source>
</evidence>
<accession>A0A926ESC1</accession>
<comment type="caution">
    <text evidence="1">The sequence shown here is derived from an EMBL/GenBank/DDBJ whole genome shotgun (WGS) entry which is preliminary data.</text>
</comment>